<feature type="region of interest" description="Disordered" evidence="1">
    <location>
        <begin position="208"/>
        <end position="508"/>
    </location>
</feature>
<feature type="region of interest" description="Disordered" evidence="1">
    <location>
        <begin position="90"/>
        <end position="192"/>
    </location>
</feature>
<feature type="region of interest" description="Disordered" evidence="1">
    <location>
        <begin position="1024"/>
        <end position="1103"/>
    </location>
</feature>
<gene>
    <name evidence="2" type="ORF">V865_001684</name>
</gene>
<dbReference type="Proteomes" id="UP001358614">
    <property type="component" value="Chromosome 1"/>
</dbReference>
<dbReference type="AlphaFoldDB" id="A0AAX4KCF3"/>
<feature type="compositionally biased region" description="Polar residues" evidence="1">
    <location>
        <begin position="613"/>
        <end position="630"/>
    </location>
</feature>
<feature type="compositionally biased region" description="Basic and acidic residues" evidence="1">
    <location>
        <begin position="260"/>
        <end position="276"/>
    </location>
</feature>
<dbReference type="EMBL" id="CP144089">
    <property type="protein sequence ID" value="WWD03629.1"/>
    <property type="molecule type" value="Genomic_DNA"/>
</dbReference>
<feature type="compositionally biased region" description="Pro residues" evidence="1">
    <location>
        <begin position="1092"/>
        <end position="1103"/>
    </location>
</feature>
<feature type="compositionally biased region" description="Basic and acidic residues" evidence="1">
    <location>
        <begin position="354"/>
        <end position="367"/>
    </location>
</feature>
<keyword evidence="3" id="KW-1185">Reference proteome</keyword>
<feature type="compositionally biased region" description="Polar residues" evidence="1">
    <location>
        <begin position="110"/>
        <end position="119"/>
    </location>
</feature>
<feature type="compositionally biased region" description="Basic and acidic residues" evidence="1">
    <location>
        <begin position="396"/>
        <end position="409"/>
    </location>
</feature>
<feature type="compositionally biased region" description="Low complexity" evidence="1">
    <location>
        <begin position="235"/>
        <end position="244"/>
    </location>
</feature>
<feature type="compositionally biased region" description="Polar residues" evidence="1">
    <location>
        <begin position="1029"/>
        <end position="1039"/>
    </location>
</feature>
<protein>
    <submittedName>
        <fullName evidence="2">Uncharacterized protein</fullName>
    </submittedName>
</protein>
<dbReference type="KEGG" id="ker:91100488"/>
<dbReference type="RefSeq" id="XP_066081596.1">
    <property type="nucleotide sequence ID" value="XM_066225499.1"/>
</dbReference>
<feature type="compositionally biased region" description="Polar residues" evidence="1">
    <location>
        <begin position="644"/>
        <end position="669"/>
    </location>
</feature>
<proteinExistence type="predicted"/>
<feature type="compositionally biased region" description="Low complexity" evidence="1">
    <location>
        <begin position="631"/>
        <end position="643"/>
    </location>
</feature>
<feature type="compositionally biased region" description="Basic and acidic residues" evidence="1">
    <location>
        <begin position="153"/>
        <end position="174"/>
    </location>
</feature>
<accession>A0AAX4KCF3</accession>
<sequence>MGVCYSTHNSADCCCDDPCCGPICDCCCDRTRIYPWGPRGLTDLTVFPPPVLYPTPIGPAPGPIIVQPTPLQPPLVPYPSTLSQTFAHPVQVPTYPPQPSSYTSPPQIPRYSSHSQQGSYIGPQAERPVPRPNSRTDQRYSNEQYPQHHRDRRYSLEERVIAGHSPRVDARRALTPEPQNHYRPRNHRSASTSRRILPEHQYHNHQAVFEEEGTSSSSAEERTRRYVRPSHRRAASTSAQRQQQYLSELTQERIPNPPRRSFDHSSRDHLDTDHLHPHSLQLKSSSIASNRPFIRGHGRTPSTDHLMVPERLDTLPQRKRKESLDTLRHHPISHNNPPIAHSHNHHQPSPTISRDTKTPTPRQRELHPYGQQQQQQKNEIKPSTTKGKIFQTPKPVSKELPAESREERHNRVRKLSSREVLYPTPEAAKEAFRAERAMNPPPKHRRPPTPYTSSRRTSSVRRVESDRSIRSRVSFDSTRSRRSNKSNRSNRSNRSGRKYDSDSDSDGTMGSKWELSFGSNVGIGPAGEAIEVIGLGRKKPRHRTFNAGMVKPALRSTSRLNSRVDLNENIQTTTTKREKPLPSRPMAYVAPLVNSLSKVTAPAGKKIQKRSSHQPASTSFDHNDNNLLGASSSVTPLSRSVSRNNGNENGIRSLFSSLSLGPNSSTATSSRHDIGNSNSSLLNSGVGTDTRSTSIAPSWASRRHLISPADDLHSYLRYAEVHSWDRWPLTPASQKRGLGLWGGKRSLGFDEMSWEWHRRLGLAEEARIQGRLLGSWEMQRGWAKGILDWLDENVPKHPIDMANRWGTQIFALPAEGFDTLEFFDESINQAEDYGLLSWVTGTLLQTAVSTLHMLRYSSSTFTFHLIPSPRPPHLPHSSSPPTTRGKNHFLWEGFGTMVLVNKNNDIDRAMILEIRPPSVVDSSIMREFARGKNGEGWWGFYGDTCVGEVGQANLLQAQVYDDCIQNQCYFFAVTNLKYWVFGQFNTNWSRCTVSPVIHRQARDPSLMQCLTAWVVRSVDERPRAGENHSIMSSQLLTPPQGNERERGRHRRSQSRPSDISSYSENVRSRGSNSRSSFSLPPNPQGYDYSSPAPYPQPNIGPTPVYPISTPNGTQTVFPVNMNMNVSSDYSYGLPAYSDIPHPHPQSTMSPSPYSQSTPGPGGMMFPQWNGMNVNGTSRAFSPAPPPQHTGTPLPYNLGNSWYGGGGGMFPWAGMR</sequence>
<reference evidence="2 3" key="1">
    <citation type="submission" date="2024-01" db="EMBL/GenBank/DDBJ databases">
        <title>Comparative genomics of Cryptococcus and Kwoniella reveals pathogenesis evolution and contrasting modes of karyotype evolution via chromosome fusion or intercentromeric recombination.</title>
        <authorList>
            <person name="Coelho M.A."/>
            <person name="David-Palma M."/>
            <person name="Shea T."/>
            <person name="Bowers K."/>
            <person name="McGinley-Smith S."/>
            <person name="Mohammad A.W."/>
            <person name="Gnirke A."/>
            <person name="Yurkov A.M."/>
            <person name="Nowrousian M."/>
            <person name="Sun S."/>
            <person name="Cuomo C.A."/>
            <person name="Heitman J."/>
        </authorList>
    </citation>
    <scope>NUCLEOTIDE SEQUENCE [LARGE SCALE GENOMIC DNA]</scope>
    <source>
        <strain evidence="2 3">PYCC6329</strain>
    </source>
</reference>
<evidence type="ECO:0000256" key="1">
    <source>
        <dbReference type="SAM" id="MobiDB-lite"/>
    </source>
</evidence>
<feature type="compositionally biased region" description="Low complexity" evidence="1">
    <location>
        <begin position="1063"/>
        <end position="1079"/>
    </location>
</feature>
<name>A0AAX4KCF3_9TREE</name>
<evidence type="ECO:0000313" key="3">
    <source>
        <dbReference type="Proteomes" id="UP001358614"/>
    </source>
</evidence>
<feature type="region of interest" description="Disordered" evidence="1">
    <location>
        <begin position="600"/>
        <end position="693"/>
    </location>
</feature>
<evidence type="ECO:0000313" key="2">
    <source>
        <dbReference type="EMBL" id="WWD03629.1"/>
    </source>
</evidence>
<feature type="compositionally biased region" description="Basic residues" evidence="1">
    <location>
        <begin position="225"/>
        <end position="234"/>
    </location>
</feature>
<organism evidence="2 3">
    <name type="scientific">Kwoniella europaea PYCC6329</name>
    <dbReference type="NCBI Taxonomy" id="1423913"/>
    <lineage>
        <taxon>Eukaryota</taxon>
        <taxon>Fungi</taxon>
        <taxon>Dikarya</taxon>
        <taxon>Basidiomycota</taxon>
        <taxon>Agaricomycotina</taxon>
        <taxon>Tremellomycetes</taxon>
        <taxon>Tremellales</taxon>
        <taxon>Cryptococcaceae</taxon>
        <taxon>Kwoniella</taxon>
    </lineage>
</organism>
<dbReference type="GeneID" id="91100488"/>
<feature type="compositionally biased region" description="Basic and acidic residues" evidence="1">
    <location>
        <begin position="427"/>
        <end position="436"/>
    </location>
</feature>